<dbReference type="InterPro" id="IPR001610">
    <property type="entry name" value="PAC"/>
</dbReference>
<proteinExistence type="predicted"/>
<evidence type="ECO:0000259" key="1">
    <source>
        <dbReference type="PROSITE" id="PS50112"/>
    </source>
</evidence>
<sequence length="667" mass="77066">MRKSMNNSPENIREAFSEQRVNYYHQLALDNLMDVISFHTVEGIYLYISPSCQSFLGYEPQVFIGQSAEVLCHPEDCDVIRTFYQQLKQQWNSDPITYRIRHAVGHYVWLETSAKVIPNQKTGEIQEILCISREVTKQKQNQEHFKNYQQPHIFILDNLPDLITTHSKEGIFQYVSQVSYQLLGYIPQALIGRTLASFCHGQDQVLIKQFYQELEQKKSLASVIYRMSHQEGYYLWIETLGKVILHPQTGEIQEILCVSRNITKRKQIEEALIQAERQYYKIFEKSNQGIFQLSPEGYFIDVNPALAQLYGYNNPQDLLESIHKRTNPVYVEGKNHDSLLDILKTDGEIINFQSQIYCKNGEIIDIEETIWAVYDQCEQILYYQGTVQKVINPQIKGDTLTRIQLETDLRQAIKNKQLSLYYQPIVELDTGHLSGFEALIRWQHPIKGPISPIEFIPIAEESGLINTLGWWVLEQACYQLQTWQNLNTQAAKLVMNVNVSAQQLKQETWVERLNHLLEKMGVEGKQLKLEITESCLLETVQNETQRVRQLKNLGLGLCIDDFGTGYSSLSRLHEFPIDTLKIDRSFISKLGISDKVIVPMIINLAHTLGMNVVAEGIETREQFNQLQGLNCELGQGFFFAKPMTGEQATHWVMQEIRSRQEFGVNTP</sequence>
<dbReference type="STRING" id="43989.cce_0539"/>
<keyword evidence="5" id="KW-1185">Reference proteome</keyword>
<evidence type="ECO:0000313" key="5">
    <source>
        <dbReference type="Proteomes" id="UP000001203"/>
    </source>
</evidence>
<feature type="domain" description="PAC" evidence="2">
    <location>
        <begin position="221"/>
        <end position="274"/>
    </location>
</feature>
<feature type="domain" description="PAS" evidence="1">
    <location>
        <begin position="275"/>
        <end position="313"/>
    </location>
</feature>
<dbReference type="Pfam" id="PF13188">
    <property type="entry name" value="PAS_8"/>
    <property type="match status" value="1"/>
</dbReference>
<evidence type="ECO:0000259" key="3">
    <source>
        <dbReference type="PROSITE" id="PS50883"/>
    </source>
</evidence>
<dbReference type="SMART" id="SM00086">
    <property type="entry name" value="PAC"/>
    <property type="match status" value="3"/>
</dbReference>
<dbReference type="SMART" id="SM00052">
    <property type="entry name" value="EAL"/>
    <property type="match status" value="1"/>
</dbReference>
<evidence type="ECO:0000259" key="2">
    <source>
        <dbReference type="PROSITE" id="PS50113"/>
    </source>
</evidence>
<dbReference type="NCBIfam" id="TIGR00229">
    <property type="entry name" value="sensory_box"/>
    <property type="match status" value="3"/>
</dbReference>
<dbReference type="EMBL" id="CP000806">
    <property type="protein sequence ID" value="ACB49890.1"/>
    <property type="molecule type" value="Genomic_DNA"/>
</dbReference>
<evidence type="ECO:0000313" key="4">
    <source>
        <dbReference type="EMBL" id="ACB49890.1"/>
    </source>
</evidence>
<dbReference type="Proteomes" id="UP000001203">
    <property type="component" value="Chromosome circular"/>
</dbReference>
<dbReference type="Pfam" id="PF08447">
    <property type="entry name" value="PAS_3"/>
    <property type="match status" value="2"/>
</dbReference>
<dbReference type="InterPro" id="IPR013655">
    <property type="entry name" value="PAS_fold_3"/>
</dbReference>
<dbReference type="Gene3D" id="3.30.450.20">
    <property type="entry name" value="PAS domain"/>
    <property type="match status" value="3"/>
</dbReference>
<dbReference type="Pfam" id="PF00563">
    <property type="entry name" value="EAL"/>
    <property type="match status" value="1"/>
</dbReference>
<dbReference type="eggNOG" id="COG5001">
    <property type="taxonomic scope" value="Bacteria"/>
</dbReference>
<dbReference type="CDD" id="cd00130">
    <property type="entry name" value="PAS"/>
    <property type="match status" value="3"/>
</dbReference>
<feature type="domain" description="PAS" evidence="1">
    <location>
        <begin position="155"/>
        <end position="218"/>
    </location>
</feature>
<name>B1WPA8_CROS5</name>
<dbReference type="PROSITE" id="PS50112">
    <property type="entry name" value="PAS"/>
    <property type="match status" value="3"/>
</dbReference>
<protein>
    <recommendedName>
        <fullName evidence="6">EAL domain-containing protein</fullName>
    </recommendedName>
</protein>
<dbReference type="FunFam" id="3.20.20.450:FF:000001">
    <property type="entry name" value="Cyclic di-GMP phosphodiesterase yahA"/>
    <property type="match status" value="1"/>
</dbReference>
<dbReference type="InterPro" id="IPR000700">
    <property type="entry name" value="PAS-assoc_C"/>
</dbReference>
<dbReference type="InterPro" id="IPR000014">
    <property type="entry name" value="PAS"/>
</dbReference>
<accession>B1WPA8</accession>
<dbReference type="PANTHER" id="PTHR44757:SF2">
    <property type="entry name" value="BIOFILM ARCHITECTURE MAINTENANCE PROTEIN MBAA"/>
    <property type="match status" value="1"/>
</dbReference>
<reference evidence="4 5" key="1">
    <citation type="journal article" date="2008" name="Proc. Natl. Acad. Sci. U.S.A.">
        <title>The genome of Cyanothece 51142, a unicellular diazotrophic cyanobacterium important in the marine nitrogen cycle.</title>
        <authorList>
            <person name="Welsh E.A."/>
            <person name="Liberton M."/>
            <person name="Stoeckel J."/>
            <person name="Loh T."/>
            <person name="Elvitigala T."/>
            <person name="Wang C."/>
            <person name="Wollam A."/>
            <person name="Fulton R.S."/>
            <person name="Clifton S.W."/>
            <person name="Jacobs J.M."/>
            <person name="Aurora R."/>
            <person name="Ghosh B.K."/>
            <person name="Sherman L.A."/>
            <person name="Smith R.D."/>
            <person name="Wilson R.K."/>
            <person name="Pakrasi H.B."/>
        </authorList>
    </citation>
    <scope>NUCLEOTIDE SEQUENCE [LARGE SCALE GENOMIC DNA]</scope>
    <source>
        <strain evidence="5">ATCC 51142 / BH68</strain>
    </source>
</reference>
<dbReference type="PANTHER" id="PTHR44757">
    <property type="entry name" value="DIGUANYLATE CYCLASE DGCP"/>
    <property type="match status" value="1"/>
</dbReference>
<dbReference type="PROSITE" id="PS50883">
    <property type="entry name" value="EAL"/>
    <property type="match status" value="1"/>
</dbReference>
<dbReference type="InterPro" id="IPR035965">
    <property type="entry name" value="PAS-like_dom_sf"/>
</dbReference>
<dbReference type="InterPro" id="IPR052155">
    <property type="entry name" value="Biofilm_reg_signaling"/>
</dbReference>
<dbReference type="SUPFAM" id="SSF55785">
    <property type="entry name" value="PYP-like sensor domain (PAS domain)"/>
    <property type="match status" value="3"/>
</dbReference>
<dbReference type="AlphaFoldDB" id="B1WPA8"/>
<dbReference type="PROSITE" id="PS50113">
    <property type="entry name" value="PAC"/>
    <property type="match status" value="2"/>
</dbReference>
<dbReference type="InterPro" id="IPR035919">
    <property type="entry name" value="EAL_sf"/>
</dbReference>
<organism evidence="4 5">
    <name type="scientific">Crocosphaera subtropica (strain ATCC 51142 / BH68)</name>
    <name type="common">Cyanothece sp. (strain ATCC 51142)</name>
    <dbReference type="NCBI Taxonomy" id="43989"/>
    <lineage>
        <taxon>Bacteria</taxon>
        <taxon>Bacillati</taxon>
        <taxon>Cyanobacteriota</taxon>
        <taxon>Cyanophyceae</taxon>
        <taxon>Oscillatoriophycideae</taxon>
        <taxon>Chroococcales</taxon>
        <taxon>Aphanothecaceae</taxon>
        <taxon>Crocosphaera</taxon>
        <taxon>Crocosphaera subtropica</taxon>
    </lineage>
</organism>
<dbReference type="SMART" id="SM00091">
    <property type="entry name" value="PAS"/>
    <property type="match status" value="3"/>
</dbReference>
<dbReference type="CDD" id="cd01948">
    <property type="entry name" value="EAL"/>
    <property type="match status" value="1"/>
</dbReference>
<dbReference type="Gene3D" id="3.20.20.450">
    <property type="entry name" value="EAL domain"/>
    <property type="match status" value="1"/>
</dbReference>
<feature type="domain" description="EAL" evidence="3">
    <location>
        <begin position="402"/>
        <end position="656"/>
    </location>
</feature>
<dbReference type="OrthoDB" id="425396at2"/>
<feature type="domain" description="PAC" evidence="2">
    <location>
        <begin position="94"/>
        <end position="147"/>
    </location>
</feature>
<dbReference type="KEGG" id="cyt:cce_0539"/>
<dbReference type="HOGENOM" id="CLU_000445_70_50_3"/>
<dbReference type="SUPFAM" id="SSF141868">
    <property type="entry name" value="EAL domain-like"/>
    <property type="match status" value="1"/>
</dbReference>
<dbReference type="InterPro" id="IPR001633">
    <property type="entry name" value="EAL_dom"/>
</dbReference>
<gene>
    <name evidence="4" type="ordered locus">cce_0539</name>
</gene>
<feature type="domain" description="PAS" evidence="1">
    <location>
        <begin position="28"/>
        <end position="91"/>
    </location>
</feature>
<evidence type="ECO:0008006" key="6">
    <source>
        <dbReference type="Google" id="ProtNLM"/>
    </source>
</evidence>